<dbReference type="SMART" id="SM00862">
    <property type="entry name" value="Trans_reg_C"/>
    <property type="match status" value="1"/>
</dbReference>
<evidence type="ECO:0000313" key="10">
    <source>
        <dbReference type="EMBL" id="PTW49476.1"/>
    </source>
</evidence>
<dbReference type="InterPro" id="IPR011006">
    <property type="entry name" value="CheY-like_superfamily"/>
</dbReference>
<dbReference type="Gene3D" id="3.40.50.2300">
    <property type="match status" value="1"/>
</dbReference>
<dbReference type="GO" id="GO:0006355">
    <property type="term" value="P:regulation of DNA-templated transcription"/>
    <property type="evidence" value="ECO:0007669"/>
    <property type="project" value="InterPro"/>
</dbReference>
<evidence type="ECO:0000256" key="2">
    <source>
        <dbReference type="ARBA" id="ARBA00023012"/>
    </source>
</evidence>
<name>A0A2T5UD86_9SPHN</name>
<sequence>MILCPMPRTILVVDDDPHIRQLLVFAFDKAGLGAIEAADGEAALALVETHAPDLVVLDINMPRMDGLEVCRRLRGGEGRADIPILFLSSRDDEIDRVLGIELGADDYVVKPFSPREVVARVMAILRRTSARAPNTEDGRDLSHGRLRLDLEGWRSLWGEIEIALTVTEFQILRLLASMPGRVFSRDAIIDRLHGPGFAVTDRTIDSHIRNLRGKFAKAGADDLIETRAGIGYRLGSCTGA</sequence>
<dbReference type="GO" id="GO:0000156">
    <property type="term" value="F:phosphorelay response regulator activity"/>
    <property type="evidence" value="ECO:0007669"/>
    <property type="project" value="TreeGrafter"/>
</dbReference>
<dbReference type="EMBL" id="QAYE01000001">
    <property type="protein sequence ID" value="PTW49476.1"/>
    <property type="molecule type" value="Genomic_DNA"/>
</dbReference>
<keyword evidence="1 6" id="KW-0597">Phosphoprotein</keyword>
<dbReference type="GO" id="GO:0000976">
    <property type="term" value="F:transcription cis-regulatory region binding"/>
    <property type="evidence" value="ECO:0007669"/>
    <property type="project" value="TreeGrafter"/>
</dbReference>
<dbReference type="InterPro" id="IPR036388">
    <property type="entry name" value="WH-like_DNA-bd_sf"/>
</dbReference>
<reference evidence="10 11" key="1">
    <citation type="submission" date="2018-04" db="EMBL/GenBank/DDBJ databases">
        <title>Genomic Encyclopedia of Type Strains, Phase III (KMG-III): the genomes of soil and plant-associated and newly described type strains.</title>
        <authorList>
            <person name="Whitman W."/>
        </authorList>
    </citation>
    <scope>NUCLEOTIDE SEQUENCE [LARGE SCALE GENOMIC DNA]</scope>
    <source>
        <strain evidence="10 11">MA-olki</strain>
    </source>
</reference>
<proteinExistence type="predicted"/>
<dbReference type="SMART" id="SM00448">
    <property type="entry name" value="REC"/>
    <property type="match status" value="1"/>
</dbReference>
<gene>
    <name evidence="10" type="ORF">C8J25_101986</name>
</gene>
<feature type="modified residue" description="4-aspartylphosphate" evidence="6">
    <location>
        <position position="58"/>
    </location>
</feature>
<dbReference type="FunFam" id="3.40.50.2300:FF:000001">
    <property type="entry name" value="DNA-binding response regulator PhoB"/>
    <property type="match status" value="1"/>
</dbReference>
<dbReference type="PANTHER" id="PTHR48111:SF59">
    <property type="entry name" value="TRANSCRIPTIONAL REGULATORY PROTEIN BAER"/>
    <property type="match status" value="1"/>
</dbReference>
<feature type="domain" description="Response regulatory" evidence="8">
    <location>
        <begin position="9"/>
        <end position="125"/>
    </location>
</feature>
<keyword evidence="4 7" id="KW-0238">DNA-binding</keyword>
<organism evidence="10 11">
    <name type="scientific">Sphingomonas faeni</name>
    <dbReference type="NCBI Taxonomy" id="185950"/>
    <lineage>
        <taxon>Bacteria</taxon>
        <taxon>Pseudomonadati</taxon>
        <taxon>Pseudomonadota</taxon>
        <taxon>Alphaproteobacteria</taxon>
        <taxon>Sphingomonadales</taxon>
        <taxon>Sphingomonadaceae</taxon>
        <taxon>Sphingomonas</taxon>
    </lineage>
</organism>
<dbReference type="InterPro" id="IPR001867">
    <property type="entry name" value="OmpR/PhoB-type_DNA-bd"/>
</dbReference>
<dbReference type="Proteomes" id="UP000244013">
    <property type="component" value="Unassembled WGS sequence"/>
</dbReference>
<dbReference type="PROSITE" id="PS51755">
    <property type="entry name" value="OMPR_PHOB"/>
    <property type="match status" value="1"/>
</dbReference>
<dbReference type="InterPro" id="IPR001789">
    <property type="entry name" value="Sig_transdc_resp-reg_receiver"/>
</dbReference>
<accession>A0A2T5UD86</accession>
<dbReference type="InterPro" id="IPR016032">
    <property type="entry name" value="Sig_transdc_resp-reg_C-effctor"/>
</dbReference>
<evidence type="ECO:0000259" key="8">
    <source>
        <dbReference type="PROSITE" id="PS50110"/>
    </source>
</evidence>
<dbReference type="InterPro" id="IPR039420">
    <property type="entry name" value="WalR-like"/>
</dbReference>
<dbReference type="Gene3D" id="1.10.10.10">
    <property type="entry name" value="Winged helix-like DNA-binding domain superfamily/Winged helix DNA-binding domain"/>
    <property type="match status" value="1"/>
</dbReference>
<keyword evidence="5" id="KW-0804">Transcription</keyword>
<dbReference type="Gene3D" id="6.10.250.690">
    <property type="match status" value="1"/>
</dbReference>
<dbReference type="OrthoDB" id="2181430at2"/>
<dbReference type="GO" id="GO:0005829">
    <property type="term" value="C:cytosol"/>
    <property type="evidence" value="ECO:0007669"/>
    <property type="project" value="TreeGrafter"/>
</dbReference>
<keyword evidence="2" id="KW-0902">Two-component regulatory system</keyword>
<dbReference type="PANTHER" id="PTHR48111">
    <property type="entry name" value="REGULATOR OF RPOS"/>
    <property type="match status" value="1"/>
</dbReference>
<evidence type="ECO:0000256" key="5">
    <source>
        <dbReference type="ARBA" id="ARBA00023163"/>
    </source>
</evidence>
<dbReference type="PROSITE" id="PS50110">
    <property type="entry name" value="RESPONSE_REGULATORY"/>
    <property type="match status" value="1"/>
</dbReference>
<keyword evidence="3" id="KW-0805">Transcription regulation</keyword>
<dbReference type="AlphaFoldDB" id="A0A2T5UD86"/>
<dbReference type="CDD" id="cd00383">
    <property type="entry name" value="trans_reg_C"/>
    <property type="match status" value="1"/>
</dbReference>
<dbReference type="GO" id="GO:0032993">
    <property type="term" value="C:protein-DNA complex"/>
    <property type="evidence" value="ECO:0007669"/>
    <property type="project" value="TreeGrafter"/>
</dbReference>
<evidence type="ECO:0000256" key="3">
    <source>
        <dbReference type="ARBA" id="ARBA00023015"/>
    </source>
</evidence>
<comment type="caution">
    <text evidence="10">The sequence shown here is derived from an EMBL/GenBank/DDBJ whole genome shotgun (WGS) entry which is preliminary data.</text>
</comment>
<protein>
    <submittedName>
        <fullName evidence="10">Two-component system OmpR family response regulator</fullName>
    </submittedName>
</protein>
<dbReference type="SUPFAM" id="SSF52172">
    <property type="entry name" value="CheY-like"/>
    <property type="match status" value="1"/>
</dbReference>
<evidence type="ECO:0000313" key="11">
    <source>
        <dbReference type="Proteomes" id="UP000244013"/>
    </source>
</evidence>
<evidence type="ECO:0000256" key="1">
    <source>
        <dbReference type="ARBA" id="ARBA00022553"/>
    </source>
</evidence>
<evidence type="ECO:0000259" key="9">
    <source>
        <dbReference type="PROSITE" id="PS51755"/>
    </source>
</evidence>
<feature type="DNA-binding region" description="OmpR/PhoB-type" evidence="7">
    <location>
        <begin position="138"/>
        <end position="236"/>
    </location>
</feature>
<dbReference type="SUPFAM" id="SSF46894">
    <property type="entry name" value="C-terminal effector domain of the bipartite response regulators"/>
    <property type="match status" value="1"/>
</dbReference>
<evidence type="ECO:0000256" key="6">
    <source>
        <dbReference type="PROSITE-ProRule" id="PRU00169"/>
    </source>
</evidence>
<feature type="domain" description="OmpR/PhoB-type" evidence="9">
    <location>
        <begin position="138"/>
        <end position="236"/>
    </location>
</feature>
<evidence type="ECO:0000256" key="7">
    <source>
        <dbReference type="PROSITE-ProRule" id="PRU01091"/>
    </source>
</evidence>
<dbReference type="Pfam" id="PF00486">
    <property type="entry name" value="Trans_reg_C"/>
    <property type="match status" value="1"/>
</dbReference>
<evidence type="ECO:0000256" key="4">
    <source>
        <dbReference type="ARBA" id="ARBA00023125"/>
    </source>
</evidence>
<dbReference type="Pfam" id="PF00072">
    <property type="entry name" value="Response_reg"/>
    <property type="match status" value="1"/>
</dbReference>